<keyword evidence="2" id="KW-0812">Transmembrane</keyword>
<accession>A0A2N5TEX5</accession>
<keyword evidence="2" id="KW-1133">Transmembrane helix</keyword>
<sequence length="276" mass="30916">MRQKRHSRPAALVAMNFMLNLFLIATELAVSCRADLEWNPLEGHWGNWNEENQRLLEYINNQSTSSGRYHPHASSHTSTTDELTPGPSISGVPDHSAITGDHVTRPPTNSHNIDSSPTEPTYFWPVSSHIDLVTSNTPLNSFAQNPEDVDDDFFEGLPDNLEEYFMAHVDAANEGLKIIDRSLGQVPSPNNSLEYMAPRNLPLLGEIGKNAEEGGFYRLVLTRDLFHLPKSDDSRLPPRIYIIEGIIKKRAAESPSNPPGLVIKSDEMKTFMEPFK</sequence>
<name>A0A2N5TEX5_9BASI</name>
<evidence type="ECO:0000313" key="3">
    <source>
        <dbReference type="EMBL" id="PLW24050.1"/>
    </source>
</evidence>
<dbReference type="Proteomes" id="UP000235392">
    <property type="component" value="Unassembled WGS sequence"/>
</dbReference>
<evidence type="ECO:0000256" key="1">
    <source>
        <dbReference type="SAM" id="MobiDB-lite"/>
    </source>
</evidence>
<reference evidence="3 4" key="1">
    <citation type="submission" date="2017-11" db="EMBL/GenBank/DDBJ databases">
        <title>De novo assembly and phasing of dikaryotic genomes from two isolates of Puccinia coronata f. sp. avenae, the causal agent of oat crown rust.</title>
        <authorList>
            <person name="Miller M.E."/>
            <person name="Zhang Y."/>
            <person name="Omidvar V."/>
            <person name="Sperschneider J."/>
            <person name="Schwessinger B."/>
            <person name="Raley C."/>
            <person name="Palmer J.M."/>
            <person name="Garnica D."/>
            <person name="Upadhyaya N."/>
            <person name="Rathjen J."/>
            <person name="Taylor J.M."/>
            <person name="Park R.F."/>
            <person name="Dodds P.N."/>
            <person name="Hirsch C.D."/>
            <person name="Kianian S.F."/>
            <person name="Figueroa M."/>
        </authorList>
    </citation>
    <scope>NUCLEOTIDE SEQUENCE [LARGE SCALE GENOMIC DNA]</scope>
    <source>
        <strain evidence="3">12SD80</strain>
    </source>
</reference>
<organism evidence="3 4">
    <name type="scientific">Puccinia coronata f. sp. avenae</name>
    <dbReference type="NCBI Taxonomy" id="200324"/>
    <lineage>
        <taxon>Eukaryota</taxon>
        <taxon>Fungi</taxon>
        <taxon>Dikarya</taxon>
        <taxon>Basidiomycota</taxon>
        <taxon>Pucciniomycotina</taxon>
        <taxon>Pucciniomycetes</taxon>
        <taxon>Pucciniales</taxon>
        <taxon>Pucciniaceae</taxon>
        <taxon>Puccinia</taxon>
    </lineage>
</organism>
<gene>
    <name evidence="3" type="ORF">PCASD_14512</name>
</gene>
<evidence type="ECO:0000256" key="2">
    <source>
        <dbReference type="SAM" id="Phobius"/>
    </source>
</evidence>
<protein>
    <submittedName>
        <fullName evidence="3">Uncharacterized protein</fullName>
    </submittedName>
</protein>
<comment type="caution">
    <text evidence="3">The sequence shown here is derived from an EMBL/GenBank/DDBJ whole genome shotgun (WGS) entry which is preliminary data.</text>
</comment>
<evidence type="ECO:0000313" key="4">
    <source>
        <dbReference type="Proteomes" id="UP000235392"/>
    </source>
</evidence>
<feature type="region of interest" description="Disordered" evidence="1">
    <location>
        <begin position="63"/>
        <end position="117"/>
    </location>
</feature>
<dbReference type="AlphaFoldDB" id="A0A2N5TEX5"/>
<proteinExistence type="predicted"/>
<feature type="transmembrane region" description="Helical" evidence="2">
    <location>
        <begin position="12"/>
        <end position="30"/>
    </location>
</feature>
<keyword evidence="2" id="KW-0472">Membrane</keyword>
<dbReference type="EMBL" id="PGCI01000617">
    <property type="protein sequence ID" value="PLW24050.1"/>
    <property type="molecule type" value="Genomic_DNA"/>
</dbReference>
<feature type="compositionally biased region" description="Polar residues" evidence="1">
    <location>
        <begin position="106"/>
        <end position="117"/>
    </location>
</feature>